<protein>
    <submittedName>
        <fullName evidence="2">Uncharacterized protein</fullName>
    </submittedName>
</protein>
<gene>
    <name evidence="2" type="ORF">NME_0230</name>
</gene>
<keyword evidence="1" id="KW-0472">Membrane</keyword>
<dbReference type="EMBL" id="AM889137">
    <property type="protein sequence ID" value="CBA03760.1"/>
    <property type="molecule type" value="Genomic_DNA"/>
</dbReference>
<sequence>MIFNLIYGAAVLKNPYAGCGLLLLFALIQIFN</sequence>
<evidence type="ECO:0000256" key="1">
    <source>
        <dbReference type="SAM" id="Phobius"/>
    </source>
</evidence>
<evidence type="ECO:0000313" key="2">
    <source>
        <dbReference type="EMBL" id="CBA03760.1"/>
    </source>
</evidence>
<name>C6SAB9_NEIME</name>
<reference evidence="2" key="1">
    <citation type="journal article" date="2008" name="Proc. Natl. Acad. Sci. U.S.A.">
        <title>Whole-genome comparison of disease and carriage strains provides insights into virulence evolution in Neisseria meningitidis.</title>
        <authorList>
            <person name="Schoen C."/>
            <person name="Blom J."/>
            <person name="Claus H."/>
            <person name="Schramm-Glueck A."/>
            <person name="Brandt P."/>
            <person name="Mueller T."/>
            <person name="Goesmann A."/>
            <person name="Joseph B."/>
            <person name="Konietzny S."/>
            <person name="Kurzai O."/>
            <person name="Schmitt C."/>
            <person name="Friedrich T."/>
            <person name="Linke B."/>
            <person name="Vogel U."/>
            <person name="Frosch M."/>
        </authorList>
    </citation>
    <scope>NUCLEOTIDE SEQUENCE</scope>
    <source>
        <strain evidence="2">Alpha153</strain>
    </source>
</reference>
<feature type="transmembrane region" description="Helical" evidence="1">
    <location>
        <begin position="6"/>
        <end position="28"/>
    </location>
</feature>
<organism evidence="2">
    <name type="scientific">Neisseria meningitidis alpha153</name>
    <dbReference type="NCBI Taxonomy" id="663926"/>
    <lineage>
        <taxon>Bacteria</taxon>
        <taxon>Pseudomonadati</taxon>
        <taxon>Pseudomonadota</taxon>
        <taxon>Betaproteobacteria</taxon>
        <taxon>Neisseriales</taxon>
        <taxon>Neisseriaceae</taxon>
        <taxon>Neisseria</taxon>
    </lineage>
</organism>
<keyword evidence="1" id="KW-1133">Transmembrane helix</keyword>
<keyword evidence="1" id="KW-0812">Transmembrane</keyword>
<proteinExistence type="predicted"/>
<dbReference type="AlphaFoldDB" id="C6SAB9"/>
<accession>C6SAB9</accession>